<dbReference type="Gene3D" id="3.30.470.20">
    <property type="entry name" value="ATP-grasp fold, B domain"/>
    <property type="match status" value="1"/>
</dbReference>
<dbReference type="InterPro" id="IPR013815">
    <property type="entry name" value="ATP_grasp_subdomain_1"/>
</dbReference>
<dbReference type="PROSITE" id="PS00184">
    <property type="entry name" value="GARS"/>
    <property type="match status" value="1"/>
</dbReference>
<dbReference type="Gene3D" id="3.90.600.10">
    <property type="entry name" value="Phosphoribosylglycinamide synthetase, C-terminal domain"/>
    <property type="match status" value="1"/>
</dbReference>
<dbReference type="SMART" id="SM01209">
    <property type="entry name" value="GARS_A"/>
    <property type="match status" value="1"/>
</dbReference>
<dbReference type="InterPro" id="IPR020562">
    <property type="entry name" value="PRibGlycinamide_synth_N"/>
</dbReference>
<dbReference type="GO" id="GO:0005524">
    <property type="term" value="F:ATP binding"/>
    <property type="evidence" value="ECO:0007669"/>
    <property type="project" value="UniProtKB-UniRule"/>
</dbReference>
<dbReference type="GO" id="GO:0004637">
    <property type="term" value="F:phosphoribosylamine-glycine ligase activity"/>
    <property type="evidence" value="ECO:0007669"/>
    <property type="project" value="UniProtKB-UniRule"/>
</dbReference>
<dbReference type="GO" id="GO:0009113">
    <property type="term" value="P:purine nucleobase biosynthetic process"/>
    <property type="evidence" value="ECO:0007669"/>
    <property type="project" value="InterPro"/>
</dbReference>
<comment type="cofactor">
    <cofactor evidence="1">
        <name>Mn(2+)</name>
        <dbReference type="ChEBI" id="CHEBI:29035"/>
    </cofactor>
</comment>
<keyword evidence="16" id="KW-1185">Reference proteome</keyword>
<dbReference type="NCBIfam" id="TIGR00877">
    <property type="entry name" value="purD"/>
    <property type="match status" value="1"/>
</dbReference>
<dbReference type="GO" id="GO:0006189">
    <property type="term" value="P:'de novo' IMP biosynthetic process"/>
    <property type="evidence" value="ECO:0007669"/>
    <property type="project" value="UniProtKB-UniRule"/>
</dbReference>
<comment type="caution">
    <text evidence="15">The sequence shown here is derived from an EMBL/GenBank/DDBJ whole genome shotgun (WGS) entry which is preliminary data.</text>
</comment>
<reference evidence="15 16" key="1">
    <citation type="submission" date="2019-03" db="EMBL/GenBank/DDBJ databases">
        <title>Genomic Encyclopedia of Type Strains, Phase IV (KMG-IV): sequencing the most valuable type-strain genomes for metagenomic binning, comparative biology and taxonomic classification.</title>
        <authorList>
            <person name="Goeker M."/>
        </authorList>
    </citation>
    <scope>NUCLEOTIDE SEQUENCE [LARGE SCALE GENOMIC DNA]</scope>
    <source>
        <strain evidence="15 16">DSM 25894</strain>
    </source>
</reference>
<dbReference type="EMBL" id="SMAN01000011">
    <property type="protein sequence ID" value="TCT21121.1"/>
    <property type="molecule type" value="Genomic_DNA"/>
</dbReference>
<dbReference type="PANTHER" id="PTHR43472">
    <property type="entry name" value="PHOSPHORIBOSYLAMINE--GLYCINE LIGASE"/>
    <property type="match status" value="1"/>
</dbReference>
<evidence type="ECO:0000256" key="10">
    <source>
        <dbReference type="ARBA" id="ARBA00042242"/>
    </source>
</evidence>
<dbReference type="PANTHER" id="PTHR43472:SF1">
    <property type="entry name" value="PHOSPHORIBOSYLAMINE--GLYCINE LIGASE, CHLOROPLASTIC"/>
    <property type="match status" value="1"/>
</dbReference>
<evidence type="ECO:0000256" key="4">
    <source>
        <dbReference type="ARBA" id="ARBA00013255"/>
    </source>
</evidence>
<comment type="pathway">
    <text evidence="3 12">Purine metabolism; IMP biosynthesis via de novo pathway; N(1)-(5-phospho-D-ribosyl)glycinamide from 5-phospho-alpha-D-ribose 1-diphosphate: step 2/2.</text>
</comment>
<evidence type="ECO:0000256" key="1">
    <source>
        <dbReference type="ARBA" id="ARBA00001936"/>
    </source>
</evidence>
<evidence type="ECO:0000313" key="16">
    <source>
        <dbReference type="Proteomes" id="UP000294650"/>
    </source>
</evidence>
<dbReference type="Pfam" id="PF02843">
    <property type="entry name" value="GARS_C"/>
    <property type="match status" value="1"/>
</dbReference>
<evidence type="ECO:0000256" key="12">
    <source>
        <dbReference type="HAMAP-Rule" id="MF_00138"/>
    </source>
</evidence>
<sequence length="418" mass="46128">MNVLVIGRGGREHAVAWKFSRSESVEEVFAAPGNDSMKDVATLVDIQETEHEKLVQFAKERGIDLTFVGPEAPLLDGIANTFQEAGLTIFAPTKEAALIEGSKSFAKDLMKRYHIPTADYESFDNYESARAYVEQKGAPIVIKADGLAAGKGVTVAMTKEEALDALEEMMRDKKFGEASEQVVIEEFLDGEEFSLMAFVHEEKVYPMVISQDHKRAYDNDEGPNTGGMGAYSPVPQIPQKMVDDAIKTILKKAARALVKEGRPFTGILYGGLIATADGPRVIEFNARFGDPETQVILPRLKNDLAQVLLDVMQGKDPNLEWTEEGVIGVVLASKGYPGSYGKGKPIQGLDQLHEDTLVFHAGTKESESGFVTNGGRVLLAARMHKDLNKAREEVYQEMEKLFSDDVFYRRDIGQRAFK</sequence>
<evidence type="ECO:0000256" key="3">
    <source>
        <dbReference type="ARBA" id="ARBA00005174"/>
    </source>
</evidence>
<evidence type="ECO:0000256" key="2">
    <source>
        <dbReference type="ARBA" id="ARBA00001946"/>
    </source>
</evidence>
<dbReference type="Gene3D" id="3.40.50.20">
    <property type="match status" value="1"/>
</dbReference>
<dbReference type="RefSeq" id="WP_132371922.1">
    <property type="nucleotide sequence ID" value="NZ_SMAN01000011.1"/>
</dbReference>
<organism evidence="15 16">
    <name type="scientific">Melghiribacillus thermohalophilus</name>
    <dbReference type="NCBI Taxonomy" id="1324956"/>
    <lineage>
        <taxon>Bacteria</taxon>
        <taxon>Bacillati</taxon>
        <taxon>Bacillota</taxon>
        <taxon>Bacilli</taxon>
        <taxon>Bacillales</taxon>
        <taxon>Bacillaceae</taxon>
        <taxon>Melghiribacillus</taxon>
    </lineage>
</organism>
<gene>
    <name evidence="12" type="primary">purD</name>
    <name evidence="15" type="ORF">EDD68_11182</name>
</gene>
<dbReference type="InterPro" id="IPR020560">
    <property type="entry name" value="PRibGlycinamide_synth_C-dom"/>
</dbReference>
<dbReference type="Proteomes" id="UP000294650">
    <property type="component" value="Unassembled WGS sequence"/>
</dbReference>
<evidence type="ECO:0000256" key="5">
    <source>
        <dbReference type="ARBA" id="ARBA00022598"/>
    </source>
</evidence>
<keyword evidence="8 13" id="KW-0067">ATP-binding</keyword>
<dbReference type="SUPFAM" id="SSF56059">
    <property type="entry name" value="Glutathione synthetase ATP-binding domain-like"/>
    <property type="match status" value="1"/>
</dbReference>
<dbReference type="FunFam" id="3.30.1490.20:FF:000006">
    <property type="entry name" value="phosphoribosylamine--glycine ligase, chloroplastic-like"/>
    <property type="match status" value="1"/>
</dbReference>
<dbReference type="PROSITE" id="PS50975">
    <property type="entry name" value="ATP_GRASP"/>
    <property type="match status" value="1"/>
</dbReference>
<dbReference type="SUPFAM" id="SSF52440">
    <property type="entry name" value="PreATP-grasp domain"/>
    <property type="match status" value="1"/>
</dbReference>
<dbReference type="InterPro" id="IPR011761">
    <property type="entry name" value="ATP-grasp"/>
</dbReference>
<evidence type="ECO:0000313" key="15">
    <source>
        <dbReference type="EMBL" id="TCT21121.1"/>
    </source>
</evidence>
<dbReference type="InterPro" id="IPR037123">
    <property type="entry name" value="PRibGlycinamide_synth_C_sf"/>
</dbReference>
<keyword evidence="6 13" id="KW-0547">Nucleotide-binding</keyword>
<dbReference type="AlphaFoldDB" id="A0A4R3MZJ5"/>
<feature type="domain" description="ATP-grasp" evidence="14">
    <location>
        <begin position="107"/>
        <end position="313"/>
    </location>
</feature>
<protein>
    <recommendedName>
        <fullName evidence="4 12">Phosphoribosylamine--glycine ligase</fullName>
        <ecNumber evidence="4 12">6.3.4.13</ecNumber>
    </recommendedName>
    <alternativeName>
        <fullName evidence="12">GARS</fullName>
    </alternativeName>
    <alternativeName>
        <fullName evidence="10 12">Glycinamide ribonucleotide synthetase</fullName>
    </alternativeName>
    <alternativeName>
        <fullName evidence="11 12">Phosphoribosylglycinamide synthetase</fullName>
    </alternativeName>
</protein>
<name>A0A4R3MZJ5_9BACI</name>
<dbReference type="FunFam" id="3.90.600.10:FF:000001">
    <property type="entry name" value="Trifunctional purine biosynthetic protein adenosine-3"/>
    <property type="match status" value="1"/>
</dbReference>
<evidence type="ECO:0000256" key="6">
    <source>
        <dbReference type="ARBA" id="ARBA00022741"/>
    </source>
</evidence>
<evidence type="ECO:0000259" key="14">
    <source>
        <dbReference type="PROSITE" id="PS50975"/>
    </source>
</evidence>
<evidence type="ECO:0000256" key="7">
    <source>
        <dbReference type="ARBA" id="ARBA00022755"/>
    </source>
</evidence>
<dbReference type="Gene3D" id="3.30.1490.20">
    <property type="entry name" value="ATP-grasp fold, A domain"/>
    <property type="match status" value="1"/>
</dbReference>
<dbReference type="GO" id="GO:0046872">
    <property type="term" value="F:metal ion binding"/>
    <property type="evidence" value="ECO:0007669"/>
    <property type="project" value="InterPro"/>
</dbReference>
<accession>A0A4R3MZJ5</accession>
<dbReference type="InterPro" id="IPR020561">
    <property type="entry name" value="PRibGlycinamid_synth_ATP-grasp"/>
</dbReference>
<dbReference type="InterPro" id="IPR011054">
    <property type="entry name" value="Rudment_hybrid_motif"/>
</dbReference>
<dbReference type="EC" id="6.3.4.13" evidence="4 12"/>
<comment type="cofactor">
    <cofactor evidence="2">
        <name>Mg(2+)</name>
        <dbReference type="ChEBI" id="CHEBI:18420"/>
    </cofactor>
</comment>
<evidence type="ECO:0000256" key="8">
    <source>
        <dbReference type="ARBA" id="ARBA00022840"/>
    </source>
</evidence>
<evidence type="ECO:0000256" key="9">
    <source>
        <dbReference type="ARBA" id="ARBA00038345"/>
    </source>
</evidence>
<dbReference type="Pfam" id="PF01071">
    <property type="entry name" value="GARS_A"/>
    <property type="match status" value="1"/>
</dbReference>
<dbReference type="SMART" id="SM01210">
    <property type="entry name" value="GARS_C"/>
    <property type="match status" value="1"/>
</dbReference>
<keyword evidence="5 12" id="KW-0436">Ligase</keyword>
<dbReference type="SUPFAM" id="SSF51246">
    <property type="entry name" value="Rudiment single hybrid motif"/>
    <property type="match status" value="1"/>
</dbReference>
<dbReference type="InterPro" id="IPR000115">
    <property type="entry name" value="PRibGlycinamide_synth"/>
</dbReference>
<dbReference type="OrthoDB" id="9807240at2"/>
<comment type="similarity">
    <text evidence="9 12">Belongs to the GARS family.</text>
</comment>
<comment type="catalytic activity">
    <reaction evidence="12">
        <text>5-phospho-beta-D-ribosylamine + glycine + ATP = N(1)-(5-phospho-beta-D-ribosyl)glycinamide + ADP + phosphate + H(+)</text>
        <dbReference type="Rhea" id="RHEA:17453"/>
        <dbReference type="ChEBI" id="CHEBI:15378"/>
        <dbReference type="ChEBI" id="CHEBI:30616"/>
        <dbReference type="ChEBI" id="CHEBI:43474"/>
        <dbReference type="ChEBI" id="CHEBI:57305"/>
        <dbReference type="ChEBI" id="CHEBI:58681"/>
        <dbReference type="ChEBI" id="CHEBI:143788"/>
        <dbReference type="ChEBI" id="CHEBI:456216"/>
        <dbReference type="EC" id="6.3.4.13"/>
    </reaction>
</comment>
<proteinExistence type="inferred from homology"/>
<dbReference type="UniPathway" id="UPA00074">
    <property type="reaction ID" value="UER00125"/>
</dbReference>
<dbReference type="InterPro" id="IPR016185">
    <property type="entry name" value="PreATP-grasp_dom_sf"/>
</dbReference>
<dbReference type="HAMAP" id="MF_00138">
    <property type="entry name" value="GARS"/>
    <property type="match status" value="1"/>
</dbReference>
<evidence type="ECO:0000256" key="13">
    <source>
        <dbReference type="PROSITE-ProRule" id="PRU00409"/>
    </source>
</evidence>
<evidence type="ECO:0000256" key="11">
    <source>
        <dbReference type="ARBA" id="ARBA00042864"/>
    </source>
</evidence>
<dbReference type="InterPro" id="IPR020559">
    <property type="entry name" value="PRibGlycinamide_synth_CS"/>
</dbReference>
<dbReference type="Pfam" id="PF02844">
    <property type="entry name" value="GARS_N"/>
    <property type="match status" value="1"/>
</dbReference>
<keyword evidence="7 12" id="KW-0658">Purine biosynthesis</keyword>